<accession>A0ABZ1W8V3</accession>
<dbReference type="InterPro" id="IPR011991">
    <property type="entry name" value="ArsR-like_HTH"/>
</dbReference>
<evidence type="ECO:0000256" key="1">
    <source>
        <dbReference type="ARBA" id="ARBA00023015"/>
    </source>
</evidence>
<feature type="region of interest" description="Disordered" evidence="4">
    <location>
        <begin position="1"/>
        <end position="45"/>
    </location>
</feature>
<evidence type="ECO:0000256" key="3">
    <source>
        <dbReference type="ARBA" id="ARBA00023163"/>
    </source>
</evidence>
<dbReference type="CDD" id="cd00090">
    <property type="entry name" value="HTH_ARSR"/>
    <property type="match status" value="1"/>
</dbReference>
<proteinExistence type="predicted"/>
<evidence type="ECO:0000313" key="7">
    <source>
        <dbReference type="Proteomes" id="UP001432014"/>
    </source>
</evidence>
<feature type="region of interest" description="Disordered" evidence="4">
    <location>
        <begin position="164"/>
        <end position="183"/>
    </location>
</feature>
<dbReference type="InterPro" id="IPR002577">
    <property type="entry name" value="HTH_HxlR"/>
</dbReference>
<organism evidence="6 7">
    <name type="scientific">Kitasatospora herbaricolor</name>
    <dbReference type="NCBI Taxonomy" id="68217"/>
    <lineage>
        <taxon>Bacteria</taxon>
        <taxon>Bacillati</taxon>
        <taxon>Actinomycetota</taxon>
        <taxon>Actinomycetes</taxon>
        <taxon>Kitasatosporales</taxon>
        <taxon>Streptomycetaceae</taxon>
        <taxon>Kitasatospora</taxon>
    </lineage>
</organism>
<keyword evidence="3" id="KW-0804">Transcription</keyword>
<dbReference type="PANTHER" id="PTHR33204">
    <property type="entry name" value="TRANSCRIPTIONAL REGULATOR, MARR FAMILY"/>
    <property type="match status" value="1"/>
</dbReference>
<evidence type="ECO:0000256" key="4">
    <source>
        <dbReference type="SAM" id="MobiDB-lite"/>
    </source>
</evidence>
<dbReference type="EMBL" id="CP108482">
    <property type="protein sequence ID" value="WUS57164.1"/>
    <property type="molecule type" value="Genomic_DNA"/>
</dbReference>
<dbReference type="InterPro" id="IPR036390">
    <property type="entry name" value="WH_DNA-bd_sf"/>
</dbReference>
<sequence>MTIQERKPAPARPGRTQESDPACPQQPAPEQGWGQGQGQGRGQAEEQELDVFGRFCPSRGMFAELADKWSLLILMSLGKLGEQRFSELQRAVGGVSRKMLTQSLRTLERHGLISRTVHPQTPPRVVYGLLPRGRELADLVAPLGRWTELNTPAMLAAREDFDTTHENAGDDAHDPAHHPHHAG</sequence>
<name>A0ABZ1W8V3_9ACTN</name>
<evidence type="ECO:0000256" key="2">
    <source>
        <dbReference type="ARBA" id="ARBA00023125"/>
    </source>
</evidence>
<evidence type="ECO:0000259" key="5">
    <source>
        <dbReference type="PROSITE" id="PS51118"/>
    </source>
</evidence>
<reference evidence="6 7" key="1">
    <citation type="submission" date="2022-10" db="EMBL/GenBank/DDBJ databases">
        <title>The complete genomes of actinobacterial strains from the NBC collection.</title>
        <authorList>
            <person name="Joergensen T.S."/>
            <person name="Alvarez Arevalo M."/>
            <person name="Sterndorff E.B."/>
            <person name="Faurdal D."/>
            <person name="Vuksanovic O."/>
            <person name="Mourched A.-S."/>
            <person name="Charusanti P."/>
            <person name="Shaw S."/>
            <person name="Blin K."/>
            <person name="Weber T."/>
        </authorList>
    </citation>
    <scope>NUCLEOTIDE SEQUENCE [LARGE SCALE GENOMIC DNA]</scope>
    <source>
        <strain evidence="6 7">NBC_01247</strain>
    </source>
</reference>
<dbReference type="Proteomes" id="UP001432014">
    <property type="component" value="Chromosome"/>
</dbReference>
<feature type="domain" description="HTH hxlR-type" evidence="5">
    <location>
        <begin position="56"/>
        <end position="155"/>
    </location>
</feature>
<keyword evidence="7" id="KW-1185">Reference proteome</keyword>
<dbReference type="Pfam" id="PF01638">
    <property type="entry name" value="HxlR"/>
    <property type="match status" value="1"/>
</dbReference>
<dbReference type="SUPFAM" id="SSF46785">
    <property type="entry name" value="Winged helix' DNA-binding domain"/>
    <property type="match status" value="1"/>
</dbReference>
<gene>
    <name evidence="6" type="ORF">OG469_17610</name>
</gene>
<keyword evidence="2" id="KW-0238">DNA-binding</keyword>
<dbReference type="RefSeq" id="WP_329497533.1">
    <property type="nucleotide sequence ID" value="NZ_CP108460.1"/>
</dbReference>
<evidence type="ECO:0000313" key="6">
    <source>
        <dbReference type="EMBL" id="WUS57164.1"/>
    </source>
</evidence>
<dbReference type="Gene3D" id="1.10.10.10">
    <property type="entry name" value="Winged helix-like DNA-binding domain superfamily/Winged helix DNA-binding domain"/>
    <property type="match status" value="1"/>
</dbReference>
<dbReference type="InterPro" id="IPR036388">
    <property type="entry name" value="WH-like_DNA-bd_sf"/>
</dbReference>
<keyword evidence="1" id="KW-0805">Transcription regulation</keyword>
<dbReference type="PROSITE" id="PS51118">
    <property type="entry name" value="HTH_HXLR"/>
    <property type="match status" value="1"/>
</dbReference>
<dbReference type="PANTHER" id="PTHR33204:SF37">
    <property type="entry name" value="HTH-TYPE TRANSCRIPTIONAL REGULATOR YODB"/>
    <property type="match status" value="1"/>
</dbReference>
<feature type="compositionally biased region" description="Basic and acidic residues" evidence="4">
    <location>
        <begin position="164"/>
        <end position="177"/>
    </location>
</feature>
<protein>
    <submittedName>
        <fullName evidence="6">Helix-turn-helix transcriptional regulator</fullName>
    </submittedName>
</protein>